<reference evidence="9 10" key="1">
    <citation type="submission" date="2019-12" db="EMBL/GenBank/DDBJ databases">
        <title>Whole-genome sequencing of Allorhizobium vitis.</title>
        <authorList>
            <person name="Gan H.M."/>
            <person name="Szegedi E."/>
            <person name="Burr T."/>
            <person name="Savka M.A."/>
        </authorList>
    </citation>
    <scope>NUCLEOTIDE SEQUENCE [LARGE SCALE GENOMIC DNA]</scope>
    <source>
        <strain evidence="9 10">CG989</strain>
    </source>
</reference>
<dbReference type="PANTHER" id="PTHR11552">
    <property type="entry name" value="GLUCOSE-METHANOL-CHOLINE GMC OXIDOREDUCTASE"/>
    <property type="match status" value="1"/>
</dbReference>
<dbReference type="SUPFAM" id="SSF51905">
    <property type="entry name" value="FAD/NAD(P)-binding domain"/>
    <property type="match status" value="1"/>
</dbReference>
<feature type="domain" description="Glucose-methanol-choline oxidoreductase N-terminal" evidence="7">
    <location>
        <begin position="98"/>
        <end position="121"/>
    </location>
</feature>
<accession>A0AAE5AU20</accession>
<dbReference type="AlphaFoldDB" id="A0AAE5AU20"/>
<comment type="caution">
    <text evidence="9">The sequence shown here is derived from an EMBL/GenBank/DDBJ whole genome shotgun (WGS) entry which is preliminary data.</text>
</comment>
<dbReference type="InterPro" id="IPR007867">
    <property type="entry name" value="GMC_OxRtase_C"/>
</dbReference>
<feature type="binding site" evidence="5">
    <location>
        <position position="235"/>
    </location>
    <ligand>
        <name>FAD</name>
        <dbReference type="ChEBI" id="CHEBI:57692"/>
    </ligand>
</feature>
<dbReference type="GO" id="GO:0016614">
    <property type="term" value="F:oxidoreductase activity, acting on CH-OH group of donors"/>
    <property type="evidence" value="ECO:0007669"/>
    <property type="project" value="InterPro"/>
</dbReference>
<dbReference type="EMBL" id="WPHM01000002">
    <property type="protein sequence ID" value="MUZ56708.1"/>
    <property type="molecule type" value="Genomic_DNA"/>
</dbReference>
<keyword evidence="4 5" id="KW-0274">FAD</keyword>
<organism evidence="9 10">
    <name type="scientific">Agrobacterium vitis</name>
    <name type="common">Rhizobium vitis</name>
    <dbReference type="NCBI Taxonomy" id="373"/>
    <lineage>
        <taxon>Bacteria</taxon>
        <taxon>Pseudomonadati</taxon>
        <taxon>Pseudomonadota</taxon>
        <taxon>Alphaproteobacteria</taxon>
        <taxon>Hyphomicrobiales</taxon>
        <taxon>Rhizobiaceae</taxon>
        <taxon>Rhizobium/Agrobacterium group</taxon>
        <taxon>Agrobacterium</taxon>
    </lineage>
</organism>
<dbReference type="Proteomes" id="UP000436692">
    <property type="component" value="Unassembled WGS sequence"/>
</dbReference>
<dbReference type="PIRSF" id="PIRSF000137">
    <property type="entry name" value="Alcohol_oxidase"/>
    <property type="match status" value="1"/>
</dbReference>
<sequence length="526" mass="56326">MSNTTTEARPLLPQRSLQKAYDYIVVGAGSGGLPVVRRLIDGTEATVLLIEAGEPGIGVTEIDDPRQWVPLGRGRWDWGYEYAPTSRVNGHRIGIPRGKVLGGSSAINAMMWYRGHPNDYNAWQVAGCEGWSFEDVLPFFKKAEDWQGGESRWRGAGGPLKITTSKVLHPVARAMMEGAADLGIPVIDDPNGPSNEGACPSNFNIVDGKRWSSAKGYLYPILDHPRLTVLTGSQVIGLMVEKGRCTGIRHLVDGKSVETLAQSQIVLAAGAFDTPRLLMLSGIGDPEELKRLGIPLNHALPGVGRNLQDHPLVQAVVCRSKMPLGDMLDNGGGTMMNWKSSAHLGQPDVHAFPVQGNSATPALRALYDMSGPVFSMGAGLMRSKSIGYLRLLSADPFGPLEIQPNYFADPADLDATLLAIETVMALAQTPAFAGLFDGFVAPDTKLSRDGLRDFIRNGCSTFFHPVGTAKMGSDEMAVVDSRLRVHGLAGLTIADASVIPIIPTCNTHAPVTMIGERAAAFLMQAA</sequence>
<proteinExistence type="inferred from homology"/>
<evidence type="ECO:0000256" key="6">
    <source>
        <dbReference type="RuleBase" id="RU003968"/>
    </source>
</evidence>
<evidence type="ECO:0000256" key="2">
    <source>
        <dbReference type="ARBA" id="ARBA00010790"/>
    </source>
</evidence>
<protein>
    <submittedName>
        <fullName evidence="9">Glucose-methanol-choline oxidoreductase</fullName>
    </submittedName>
</protein>
<evidence type="ECO:0000256" key="4">
    <source>
        <dbReference type="ARBA" id="ARBA00022827"/>
    </source>
</evidence>
<dbReference type="SUPFAM" id="SSF54373">
    <property type="entry name" value="FAD-linked reductases, C-terminal domain"/>
    <property type="match status" value="1"/>
</dbReference>
<dbReference type="PROSITE" id="PS00624">
    <property type="entry name" value="GMC_OXRED_2"/>
    <property type="match status" value="1"/>
</dbReference>
<dbReference type="PROSITE" id="PS00623">
    <property type="entry name" value="GMC_OXRED_1"/>
    <property type="match status" value="1"/>
</dbReference>
<evidence type="ECO:0000313" key="10">
    <source>
        <dbReference type="Proteomes" id="UP000436692"/>
    </source>
</evidence>
<name>A0AAE5AU20_AGRVI</name>
<feature type="binding site" evidence="5">
    <location>
        <position position="100"/>
    </location>
    <ligand>
        <name>FAD</name>
        <dbReference type="ChEBI" id="CHEBI:57692"/>
    </ligand>
</feature>
<comment type="similarity">
    <text evidence="2 6">Belongs to the GMC oxidoreductase family.</text>
</comment>
<feature type="domain" description="Glucose-methanol-choline oxidoreductase N-terminal" evidence="8">
    <location>
        <begin position="270"/>
        <end position="284"/>
    </location>
</feature>
<gene>
    <name evidence="9" type="ORF">GOZ95_04435</name>
</gene>
<evidence type="ECO:0000259" key="7">
    <source>
        <dbReference type="PROSITE" id="PS00623"/>
    </source>
</evidence>
<evidence type="ECO:0000256" key="3">
    <source>
        <dbReference type="ARBA" id="ARBA00022630"/>
    </source>
</evidence>
<evidence type="ECO:0000259" key="8">
    <source>
        <dbReference type="PROSITE" id="PS00624"/>
    </source>
</evidence>
<dbReference type="Pfam" id="PF05199">
    <property type="entry name" value="GMC_oxred_C"/>
    <property type="match status" value="1"/>
</dbReference>
<evidence type="ECO:0000256" key="1">
    <source>
        <dbReference type="ARBA" id="ARBA00001974"/>
    </source>
</evidence>
<dbReference type="Pfam" id="PF00732">
    <property type="entry name" value="GMC_oxred_N"/>
    <property type="match status" value="1"/>
</dbReference>
<comment type="cofactor">
    <cofactor evidence="1 5">
        <name>FAD</name>
        <dbReference type="ChEBI" id="CHEBI:57692"/>
    </cofactor>
</comment>
<keyword evidence="3 6" id="KW-0285">Flavoprotein</keyword>
<dbReference type="PANTHER" id="PTHR11552:SF147">
    <property type="entry name" value="CHOLINE DEHYDROGENASE, MITOCHONDRIAL"/>
    <property type="match status" value="1"/>
</dbReference>
<evidence type="ECO:0000313" key="9">
    <source>
        <dbReference type="EMBL" id="MUZ56708.1"/>
    </source>
</evidence>
<dbReference type="Gene3D" id="3.30.560.10">
    <property type="entry name" value="Glucose Oxidase, domain 3"/>
    <property type="match status" value="1"/>
</dbReference>
<dbReference type="GO" id="GO:0050660">
    <property type="term" value="F:flavin adenine dinucleotide binding"/>
    <property type="evidence" value="ECO:0007669"/>
    <property type="project" value="InterPro"/>
</dbReference>
<evidence type="ECO:0000256" key="5">
    <source>
        <dbReference type="PIRSR" id="PIRSR000137-2"/>
    </source>
</evidence>
<dbReference type="InterPro" id="IPR036188">
    <property type="entry name" value="FAD/NAD-bd_sf"/>
</dbReference>
<dbReference type="InterPro" id="IPR000172">
    <property type="entry name" value="GMC_OxRdtase_N"/>
</dbReference>
<dbReference type="InterPro" id="IPR012132">
    <property type="entry name" value="GMC_OxRdtase"/>
</dbReference>
<dbReference type="Gene3D" id="3.50.50.60">
    <property type="entry name" value="FAD/NAD(P)-binding domain"/>
    <property type="match status" value="1"/>
</dbReference>
<dbReference type="RefSeq" id="WP_156547402.1">
    <property type="nucleotide sequence ID" value="NZ_JABAEJ010000002.1"/>
</dbReference>